<proteinExistence type="predicted"/>
<dbReference type="EMBL" id="AHHH01000006">
    <property type="protein sequence ID" value="ESU45408.1"/>
    <property type="molecule type" value="Genomic_DNA"/>
</dbReference>
<name>V6U2I6_GIAIN</name>
<evidence type="ECO:0000259" key="4">
    <source>
        <dbReference type="Pfam" id="PF02207"/>
    </source>
</evidence>
<evidence type="ECO:0000256" key="2">
    <source>
        <dbReference type="ARBA" id="ARBA00022771"/>
    </source>
</evidence>
<dbReference type="OrthoDB" id="10254307at2759"/>
<gene>
    <name evidence="5" type="ORF">GSB_150104</name>
</gene>
<dbReference type="VEuPathDB" id="GiardiaDB:DHA2_152557"/>
<dbReference type="InterPro" id="IPR003126">
    <property type="entry name" value="Znf_UBR"/>
</dbReference>
<keyword evidence="3" id="KW-0862">Zinc</keyword>
<evidence type="ECO:0000313" key="5">
    <source>
        <dbReference type="EMBL" id="ESU45408.1"/>
    </source>
</evidence>
<evidence type="ECO:0000256" key="1">
    <source>
        <dbReference type="ARBA" id="ARBA00022723"/>
    </source>
</evidence>
<dbReference type="Pfam" id="PF02207">
    <property type="entry name" value="zf-UBR"/>
    <property type="match status" value="1"/>
</dbReference>
<keyword evidence="1" id="KW-0479">Metal-binding</keyword>
<dbReference type="Proteomes" id="UP000018040">
    <property type="component" value="Unassembled WGS sequence"/>
</dbReference>
<dbReference type="VEuPathDB" id="GiardiaDB:GL50581_405"/>
<keyword evidence="2" id="KW-0863">Zinc-finger</keyword>
<accession>V6U2I6</accession>
<dbReference type="VEuPathDB" id="GiardiaDB:QR46_0505"/>
<evidence type="ECO:0000256" key="3">
    <source>
        <dbReference type="ARBA" id="ARBA00022833"/>
    </source>
</evidence>
<evidence type="ECO:0000313" key="6">
    <source>
        <dbReference type="Proteomes" id="UP000018040"/>
    </source>
</evidence>
<reference evidence="6" key="1">
    <citation type="submission" date="2012-02" db="EMBL/GenBank/DDBJ databases">
        <title>Genome sequencing of Giardia lamblia Genotypes A2 and B isolates (DH and GS) and comparative analysis with the genomes of Genotypes A1 and E (WB and Pig).</title>
        <authorList>
            <person name="Adam R."/>
            <person name="Dahlstrom E."/>
            <person name="Martens C."/>
            <person name="Bruno D."/>
            <person name="Barbian K."/>
            <person name="Porcella S.F."/>
            <person name="Nash T."/>
        </authorList>
    </citation>
    <scope>NUCLEOTIDE SEQUENCE</scope>
    <source>
        <strain evidence="6">GS</strain>
    </source>
</reference>
<sequence length="1780" mass="199498">MLLRDRLAPVPVGYSRKVADSVARDIESNLAALPLELARLNTCLAPPGPRIMCLTCQFDNHLGLCLDCFTQGQHEDHIWFLISHSVTPCSNGILSAVRDQVKTSFNDPGTFLQSRIPRDLFTRLVFSTEVLLYQTHLSNDARELVDLVSKCSLYHAITLQVCCTKSPSFNLVEFSSKSTLSTMQCTAKAYIVLVTTLVESLNDFSQLNEHVSLTKQLHGFVKRGYSFIEFYVLSTHTCCLPLCPVDDNCVDLHAFYSILASDSTVFPCFIFRLWPFLVFPLVFTTSDPRICKALLFDEAFCSAIQSEYFVDLFYTLTRRPCRSLVPLITAYKIGCKAVRSFSTLDLAHLQLLQCLLVRWVVLIIGGPDKRNSEFLCSFVSYLRLFLATSSSQQHPWTGLEQLFLLVHEGYHFPISAYVISQFARAIQLSAVLLPLENSAFYDAVSPEVLDLNLLYVELIRMVGNKLAFVYRKVSGDHASAADVSRQSLALAIDYEQELLHPTLRAIHLLFLSRPAEVLDLMDTTLRLLLNQTLHGRSNLCAYFYNQKIKNPRGYTYPAIFLAAVHNAYEYSANYRTITIATQAAGLVLDSLFANRLRAWSGVSEDGHALSGLRFPSLPLYSSLLHACLIRHLAKLSTNNVWSFARIMHERLILQTGCLSWLFADTLLPPSILAPEEVFDIVRGQADVLFEDTCCHKATTHTNDCQSEQIASVLFLEILSNLVSISLGYRMASGAYARNGEEVTMAAISLISCHKPARIHVWHQHISTLQLLIFILVSKARHGSLEADLSALHNPVNCCLLGILVSFGLISRGFNMLYTHSSDIFNQSYLPLLAIELDRRRFRTQTADPIMPVVDGKLGNVHALHPEPPALFVSLYEGALILLLQLIFMVRIPYSTLDDGYIQSLVAVYIALNRSTSPSSLILELSEQFANPSAVLKAVQLVCSPQRHDPGFSAEIKLTTSGWHVLEPLMVPLELDRVHSAFVDSEAFQELRILPALVSSQCNEALLDRFAGSKYFADLLFACIDLYNIGCLRHCCLLHLLRLLICISRRYAVAKFLVPIAAINKLLSCAHERIALNAERLLFDPMARILIEHFEKSLKANNITYSSMLNSSALGSGTSSTGRVTKRKSPQAVKLRMTHTLNRLMVEHHMTYVSSSGSIANIANNHHAVVDAAICCTCLESLSINSSLVYKTQLHALSELDVHLLSQLQAVPLQIIRSNFLYIAFRKHACQLGETISHYPPRIWPELSVFDLNPHTGNTSSHISHHGTGYTYLLDITPESILIPYVEQLADEEHASIIISVFTTSSTELFSLLSASCTHIQHASCMLRKDESEAIQSLVCPVCSFSYVTGIPLFHDILMNPSVFWSNSNYKMHNFILIELVFPLLIRILYVAHSSRGTKRFFPNTTELKTVLSSDPFLLGMILFLIHFVDCNLHTLLFLPKCHEVCAEPSLSQLFLRVISDVSHIFAVLLYLLRYIWIFDTRIGKKPFVKAVNECLVQIGGKAILSMSIIWRIVVDVSEELQLLIEKGTTFYIEDLSRCLTHTLRKIINNLIRTESIYNYTEATAISYTLLLACLEAAIYEALCPEQFSSAYRHHLKDNVQKYLNGGQPRALDAVFSVEACSLQTHVLRIVMKNTTNMISPMARPTTFDLLCPLALASTAFSRLKHAYSSLGQNRLFLDSATGNVCIYCGLPINDEQESLFATDRLVEDGFCQCWGNEFFESPFYGNCYMRLDGEGYVSEPYEDGFGFTAPGGGCLMQLNRRRLSIQILSLVYGGLLVSNE</sequence>
<reference evidence="5 6" key="2">
    <citation type="journal article" date="2013" name="Genome Biol. Evol.">
        <title>Genome sequencing of Giardia lamblia genotypes A2 and B isolates (DH and GS) and comparative analysis with the genomes of genotypes A1 and E (WB and Pig).</title>
        <authorList>
            <person name="Adam R.D."/>
            <person name="Dahlstrom E.W."/>
            <person name="Martens C.A."/>
            <person name="Bruno D.P."/>
            <person name="Barbian K.D."/>
            <person name="Ricklefs S.M."/>
            <person name="Hernandez M.M."/>
            <person name="Narla N.P."/>
            <person name="Patel R.B."/>
            <person name="Porcella S.F."/>
            <person name="Nash T.E."/>
        </authorList>
    </citation>
    <scope>NUCLEOTIDE SEQUENCE [LARGE SCALE GENOMIC DNA]</scope>
    <source>
        <strain evidence="5 6">GS</strain>
    </source>
</reference>
<dbReference type="GO" id="GO:0008270">
    <property type="term" value="F:zinc ion binding"/>
    <property type="evidence" value="ECO:0007669"/>
    <property type="project" value="UniProtKB-KW"/>
</dbReference>
<comment type="caution">
    <text evidence="5">The sequence shown here is derived from an EMBL/GenBank/DDBJ whole genome shotgun (WGS) entry which is preliminary data.</text>
</comment>
<organism evidence="5 6">
    <name type="scientific">Giardia intestinalis</name>
    <name type="common">Giardia lamblia</name>
    <dbReference type="NCBI Taxonomy" id="5741"/>
    <lineage>
        <taxon>Eukaryota</taxon>
        <taxon>Metamonada</taxon>
        <taxon>Diplomonadida</taxon>
        <taxon>Hexamitidae</taxon>
        <taxon>Giardiinae</taxon>
        <taxon>Giardia</taxon>
    </lineage>
</organism>
<dbReference type="VEuPathDB" id="GiardiaDB:GL50803_00112810"/>
<dbReference type="Gene3D" id="2.10.110.30">
    <property type="match status" value="1"/>
</dbReference>
<protein>
    <recommendedName>
        <fullName evidence="4">UBR-type domain-containing protein</fullName>
    </recommendedName>
</protein>
<feature type="domain" description="UBR-type" evidence="4">
    <location>
        <begin position="52"/>
        <end position="90"/>
    </location>
</feature>